<evidence type="ECO:0000313" key="2">
    <source>
        <dbReference type="Proteomes" id="UP001219934"/>
    </source>
</evidence>
<proteinExistence type="predicted"/>
<sequence>SDDFVYFPTTWNLSNFLKDGLTREPLYVLFTVSRATPVCPYRVNLSKMVRFTIEAHIVTAYL</sequence>
<reference evidence="1" key="1">
    <citation type="submission" date="2022-11" db="EMBL/GenBank/DDBJ databases">
        <title>Chromosome-level genome of Pogonophryne albipinna.</title>
        <authorList>
            <person name="Jo E."/>
        </authorList>
    </citation>
    <scope>NUCLEOTIDE SEQUENCE</scope>
    <source>
        <strain evidence="1">SGF0006</strain>
        <tissue evidence="1">Muscle</tissue>
    </source>
</reference>
<keyword evidence="2" id="KW-1185">Reference proteome</keyword>
<gene>
    <name evidence="1" type="ORF">JOQ06_011211</name>
</gene>
<feature type="non-terminal residue" evidence="1">
    <location>
        <position position="1"/>
    </location>
</feature>
<accession>A0AAD6AAU0</accession>
<name>A0AAD6AAU0_9TELE</name>
<dbReference type="Proteomes" id="UP001219934">
    <property type="component" value="Unassembled WGS sequence"/>
</dbReference>
<comment type="caution">
    <text evidence="1">The sequence shown here is derived from an EMBL/GenBank/DDBJ whole genome shotgun (WGS) entry which is preliminary data.</text>
</comment>
<organism evidence="1 2">
    <name type="scientific">Pogonophryne albipinna</name>
    <dbReference type="NCBI Taxonomy" id="1090488"/>
    <lineage>
        <taxon>Eukaryota</taxon>
        <taxon>Metazoa</taxon>
        <taxon>Chordata</taxon>
        <taxon>Craniata</taxon>
        <taxon>Vertebrata</taxon>
        <taxon>Euteleostomi</taxon>
        <taxon>Actinopterygii</taxon>
        <taxon>Neopterygii</taxon>
        <taxon>Teleostei</taxon>
        <taxon>Neoteleostei</taxon>
        <taxon>Acanthomorphata</taxon>
        <taxon>Eupercaria</taxon>
        <taxon>Perciformes</taxon>
        <taxon>Notothenioidei</taxon>
        <taxon>Pogonophryne</taxon>
    </lineage>
</organism>
<protein>
    <submittedName>
        <fullName evidence="1">Uncharacterized protein</fullName>
    </submittedName>
</protein>
<evidence type="ECO:0000313" key="1">
    <source>
        <dbReference type="EMBL" id="KAJ4921710.1"/>
    </source>
</evidence>
<dbReference type="EMBL" id="JAPTMU010000107">
    <property type="protein sequence ID" value="KAJ4921710.1"/>
    <property type="molecule type" value="Genomic_DNA"/>
</dbReference>
<dbReference type="AlphaFoldDB" id="A0AAD6AAU0"/>